<dbReference type="Pfam" id="PF02518">
    <property type="entry name" value="HATPase_c"/>
    <property type="match status" value="1"/>
</dbReference>
<dbReference type="Gene3D" id="3.30.565.10">
    <property type="entry name" value="Histidine kinase-like ATPase, C-terminal domain"/>
    <property type="match status" value="1"/>
</dbReference>
<dbReference type="SUPFAM" id="SSF47384">
    <property type="entry name" value="Homodimeric domain of signal transducing histidine kinase"/>
    <property type="match status" value="1"/>
</dbReference>
<proteinExistence type="predicted"/>
<dbReference type="Proteomes" id="UP000190989">
    <property type="component" value="Unassembled WGS sequence"/>
</dbReference>
<dbReference type="PROSITE" id="PS50885">
    <property type="entry name" value="HAMP"/>
    <property type="match status" value="1"/>
</dbReference>
<dbReference type="RefSeq" id="WP_079730041.1">
    <property type="nucleotide sequence ID" value="NZ_FVZE01000002.1"/>
</dbReference>
<evidence type="ECO:0000256" key="2">
    <source>
        <dbReference type="ARBA" id="ARBA00004651"/>
    </source>
</evidence>
<keyword evidence="7" id="KW-0547">Nucleotide-binding</keyword>
<keyword evidence="10" id="KW-0812">Transmembrane</keyword>
<dbReference type="EMBL" id="FVZE01000002">
    <property type="protein sequence ID" value="SLJ94509.1"/>
    <property type="molecule type" value="Genomic_DNA"/>
</dbReference>
<dbReference type="GO" id="GO:0000155">
    <property type="term" value="F:phosphorelay sensor kinase activity"/>
    <property type="evidence" value="ECO:0007669"/>
    <property type="project" value="InterPro"/>
</dbReference>
<evidence type="ECO:0000256" key="1">
    <source>
        <dbReference type="ARBA" id="ARBA00000085"/>
    </source>
</evidence>
<dbReference type="SMART" id="SM00387">
    <property type="entry name" value="HATPase_c"/>
    <property type="match status" value="1"/>
</dbReference>
<evidence type="ECO:0000256" key="7">
    <source>
        <dbReference type="ARBA" id="ARBA00022741"/>
    </source>
</evidence>
<dbReference type="InterPro" id="IPR003660">
    <property type="entry name" value="HAMP_dom"/>
</dbReference>
<dbReference type="SMART" id="SM00388">
    <property type="entry name" value="HisKA"/>
    <property type="match status" value="1"/>
</dbReference>
<evidence type="ECO:0000256" key="10">
    <source>
        <dbReference type="SAM" id="Phobius"/>
    </source>
</evidence>
<comment type="catalytic activity">
    <reaction evidence="1">
        <text>ATP + protein L-histidine = ADP + protein N-phospho-L-histidine.</text>
        <dbReference type="EC" id="2.7.13.3"/>
    </reaction>
</comment>
<evidence type="ECO:0000259" key="12">
    <source>
        <dbReference type="PROSITE" id="PS50885"/>
    </source>
</evidence>
<gene>
    <name evidence="13" type="ORF">SAMN06295987_102307</name>
</gene>
<evidence type="ECO:0000256" key="9">
    <source>
        <dbReference type="ARBA" id="ARBA00022840"/>
    </source>
</evidence>
<name>A0A1U6HFL6_9SPHN</name>
<organism evidence="13 14">
    <name type="scientific">Novosphingobium mathurense</name>
    <dbReference type="NCBI Taxonomy" id="428990"/>
    <lineage>
        <taxon>Bacteria</taxon>
        <taxon>Pseudomonadati</taxon>
        <taxon>Pseudomonadota</taxon>
        <taxon>Alphaproteobacteria</taxon>
        <taxon>Sphingomonadales</taxon>
        <taxon>Sphingomonadaceae</taxon>
        <taxon>Novosphingobium</taxon>
    </lineage>
</organism>
<accession>A0A1U6HFL6</accession>
<dbReference type="PROSITE" id="PS50109">
    <property type="entry name" value="HIS_KIN"/>
    <property type="match status" value="1"/>
</dbReference>
<keyword evidence="9" id="KW-0067">ATP-binding</keyword>
<protein>
    <recommendedName>
        <fullName evidence="3">histidine kinase</fullName>
        <ecNumber evidence="3">2.7.13.3</ecNumber>
    </recommendedName>
</protein>
<dbReference type="InterPro" id="IPR005467">
    <property type="entry name" value="His_kinase_dom"/>
</dbReference>
<sequence length="474" mass="52639">MKFLQPRSLMGQMLMAVAVALLLVQGLGAVLVYRAQREGYETGMLNAAAFRLIAETRGPQWVARKLRKQEDAPFGGPPPRGFPLEFSTQLPIDAREIRDERAQERLHEILHDQDFPESDIIVVHRAVGQDPIARLGMVMRGRAHHLEPEEIAKSMDDHLLVVAVRPKQRDNWMIVRVRTPRAMNILLIPIVLQTLFIYVVLVGAVALILRRITRPLAALTNRVERFSMTQDADGQLQPSGPEDMRRLIVAHNAMEARIAAMLDEKDVMLGAIGHDLKTPLAALRVRIESVQDEGERSRMAMTIEDIVRTLDDILSLARVGRPSDPRERTELSALVASVVEEYEDLGDPVELADSERIVLELRSTWLRRAMRNLIDNALRYGERASVSLKREGNLAVIRIEDEGPGIPEDTIDAMMDPFTRGDPSRNSLTGGAGLGLALARAIAEQHGGALSLSNRRSANDTVEGLSARIAIPVS</sequence>
<dbReference type="AlphaFoldDB" id="A0A1U6HFL6"/>
<evidence type="ECO:0000256" key="5">
    <source>
        <dbReference type="ARBA" id="ARBA00022553"/>
    </source>
</evidence>
<dbReference type="STRING" id="428990.SAMN06295987_102307"/>
<dbReference type="CDD" id="cd00082">
    <property type="entry name" value="HisKA"/>
    <property type="match status" value="1"/>
</dbReference>
<comment type="subcellular location">
    <subcellularLocation>
        <location evidence="2">Cell membrane</location>
        <topology evidence="2">Multi-pass membrane protein</topology>
    </subcellularLocation>
</comment>
<keyword evidence="8 13" id="KW-0418">Kinase</keyword>
<dbReference type="GO" id="GO:0005886">
    <property type="term" value="C:plasma membrane"/>
    <property type="evidence" value="ECO:0007669"/>
    <property type="project" value="UniProtKB-SubCell"/>
</dbReference>
<dbReference type="PRINTS" id="PR00344">
    <property type="entry name" value="BCTRLSENSOR"/>
</dbReference>
<dbReference type="PANTHER" id="PTHR44936:SF10">
    <property type="entry name" value="SENSOR PROTEIN RSTB"/>
    <property type="match status" value="1"/>
</dbReference>
<dbReference type="InterPro" id="IPR004358">
    <property type="entry name" value="Sig_transdc_His_kin-like_C"/>
</dbReference>
<evidence type="ECO:0000313" key="14">
    <source>
        <dbReference type="Proteomes" id="UP000190989"/>
    </source>
</evidence>
<feature type="domain" description="HAMP" evidence="12">
    <location>
        <begin position="210"/>
        <end position="263"/>
    </location>
</feature>
<dbReference type="PANTHER" id="PTHR44936">
    <property type="entry name" value="SENSOR PROTEIN CREC"/>
    <property type="match status" value="1"/>
</dbReference>
<reference evidence="14" key="1">
    <citation type="submission" date="2017-02" db="EMBL/GenBank/DDBJ databases">
        <authorList>
            <person name="Varghese N."/>
            <person name="Submissions S."/>
        </authorList>
    </citation>
    <scope>NUCLEOTIDE SEQUENCE [LARGE SCALE GENOMIC DNA]</scope>
    <source>
        <strain evidence="14">SM117</strain>
    </source>
</reference>
<dbReference type="SUPFAM" id="SSF55874">
    <property type="entry name" value="ATPase domain of HSP90 chaperone/DNA topoisomerase II/histidine kinase"/>
    <property type="match status" value="1"/>
</dbReference>
<keyword evidence="10" id="KW-0472">Membrane</keyword>
<dbReference type="InterPro" id="IPR003594">
    <property type="entry name" value="HATPase_dom"/>
</dbReference>
<feature type="transmembrane region" description="Helical" evidence="10">
    <location>
        <begin position="186"/>
        <end position="209"/>
    </location>
</feature>
<evidence type="ECO:0000313" key="13">
    <source>
        <dbReference type="EMBL" id="SLJ94509.1"/>
    </source>
</evidence>
<dbReference type="InterPro" id="IPR036097">
    <property type="entry name" value="HisK_dim/P_sf"/>
</dbReference>
<keyword evidence="4" id="KW-1003">Cell membrane</keyword>
<evidence type="ECO:0000256" key="3">
    <source>
        <dbReference type="ARBA" id="ARBA00012438"/>
    </source>
</evidence>
<evidence type="ECO:0000259" key="11">
    <source>
        <dbReference type="PROSITE" id="PS50109"/>
    </source>
</evidence>
<dbReference type="InterPro" id="IPR036890">
    <property type="entry name" value="HATPase_C_sf"/>
</dbReference>
<evidence type="ECO:0000256" key="4">
    <source>
        <dbReference type="ARBA" id="ARBA00022475"/>
    </source>
</evidence>
<feature type="domain" description="Histidine kinase" evidence="11">
    <location>
        <begin position="271"/>
        <end position="474"/>
    </location>
</feature>
<keyword evidence="10" id="KW-1133">Transmembrane helix</keyword>
<evidence type="ECO:0000256" key="8">
    <source>
        <dbReference type="ARBA" id="ARBA00022777"/>
    </source>
</evidence>
<keyword evidence="14" id="KW-1185">Reference proteome</keyword>
<dbReference type="GO" id="GO:0005524">
    <property type="term" value="F:ATP binding"/>
    <property type="evidence" value="ECO:0007669"/>
    <property type="project" value="UniProtKB-KW"/>
</dbReference>
<evidence type="ECO:0000256" key="6">
    <source>
        <dbReference type="ARBA" id="ARBA00022679"/>
    </source>
</evidence>
<keyword evidence="5" id="KW-0597">Phosphoprotein</keyword>
<keyword evidence="6" id="KW-0808">Transferase</keyword>
<dbReference type="InterPro" id="IPR050980">
    <property type="entry name" value="2C_sensor_his_kinase"/>
</dbReference>
<dbReference type="Gene3D" id="1.10.287.130">
    <property type="match status" value="1"/>
</dbReference>
<dbReference type="InterPro" id="IPR003661">
    <property type="entry name" value="HisK_dim/P_dom"/>
</dbReference>
<dbReference type="EC" id="2.7.13.3" evidence="3"/>